<dbReference type="AlphaFoldDB" id="A0A517YFP7"/>
<keyword evidence="2" id="KW-1185">Reference proteome</keyword>
<reference evidence="1 2" key="1">
    <citation type="submission" date="2019-02" db="EMBL/GenBank/DDBJ databases">
        <title>Deep-cultivation of Planctomycetes and their phenomic and genomic characterization uncovers novel biology.</title>
        <authorList>
            <person name="Wiegand S."/>
            <person name="Jogler M."/>
            <person name="Boedeker C."/>
            <person name="Pinto D."/>
            <person name="Vollmers J."/>
            <person name="Rivas-Marin E."/>
            <person name="Kohn T."/>
            <person name="Peeters S.H."/>
            <person name="Heuer A."/>
            <person name="Rast P."/>
            <person name="Oberbeckmann S."/>
            <person name="Bunk B."/>
            <person name="Jeske O."/>
            <person name="Meyerdierks A."/>
            <person name="Storesund J.E."/>
            <person name="Kallscheuer N."/>
            <person name="Luecker S."/>
            <person name="Lage O.M."/>
            <person name="Pohl T."/>
            <person name="Merkel B.J."/>
            <person name="Hornburger P."/>
            <person name="Mueller R.-W."/>
            <person name="Bruemmer F."/>
            <person name="Labrenz M."/>
            <person name="Spormann A.M."/>
            <person name="Op den Camp H."/>
            <person name="Overmann J."/>
            <person name="Amann R."/>
            <person name="Jetten M.S.M."/>
            <person name="Mascher T."/>
            <person name="Medema M.H."/>
            <person name="Devos D.P."/>
            <person name="Kaster A.-K."/>
            <person name="Ovreas L."/>
            <person name="Rohde M."/>
            <person name="Galperin M.Y."/>
            <person name="Jogler C."/>
        </authorList>
    </citation>
    <scope>NUCLEOTIDE SEQUENCE [LARGE SCALE GENOMIC DNA]</scope>
    <source>
        <strain evidence="1 2">ETA_A8</strain>
    </source>
</reference>
<proteinExistence type="predicted"/>
<protein>
    <submittedName>
        <fullName evidence="1">Uncharacterized protein</fullName>
    </submittedName>
</protein>
<dbReference type="EMBL" id="CP036274">
    <property type="protein sequence ID" value="QDU29053.1"/>
    <property type="molecule type" value="Genomic_DNA"/>
</dbReference>
<gene>
    <name evidence="1" type="ORF">ETAA8_41600</name>
</gene>
<name>A0A517YFP7_9BACT</name>
<evidence type="ECO:0000313" key="1">
    <source>
        <dbReference type="EMBL" id="QDU29053.1"/>
    </source>
</evidence>
<dbReference type="Proteomes" id="UP000315017">
    <property type="component" value="Chromosome"/>
</dbReference>
<accession>A0A517YFP7</accession>
<evidence type="ECO:0000313" key="2">
    <source>
        <dbReference type="Proteomes" id="UP000315017"/>
    </source>
</evidence>
<dbReference type="KEGG" id="aagg:ETAA8_41600"/>
<organism evidence="1 2">
    <name type="scientific">Anatilimnocola aggregata</name>
    <dbReference type="NCBI Taxonomy" id="2528021"/>
    <lineage>
        <taxon>Bacteria</taxon>
        <taxon>Pseudomonadati</taxon>
        <taxon>Planctomycetota</taxon>
        <taxon>Planctomycetia</taxon>
        <taxon>Pirellulales</taxon>
        <taxon>Pirellulaceae</taxon>
        <taxon>Anatilimnocola</taxon>
    </lineage>
</organism>
<sequence>MRRWEASNLPYGFSRAGLALHFSTDHRLRRALHYSTVVYKRDFDLPENWQDAVYSWLSNNRPNSLENTDDQGGWPDEDDLTAAFEALGYKRVE</sequence>
<dbReference type="RefSeq" id="WP_145092316.1">
    <property type="nucleotide sequence ID" value="NZ_CP036274.1"/>
</dbReference>